<proteinExistence type="inferred from homology"/>
<evidence type="ECO:0000313" key="5">
    <source>
        <dbReference type="EMBL" id="CAD8590571.1"/>
    </source>
</evidence>
<dbReference type="SMART" id="SM00513">
    <property type="entry name" value="SAP"/>
    <property type="match status" value="1"/>
</dbReference>
<feature type="region of interest" description="Disordered" evidence="3">
    <location>
        <begin position="150"/>
        <end position="189"/>
    </location>
</feature>
<gene>
    <name evidence="5" type="ORF">MSP1404_LOCUS7975</name>
</gene>
<dbReference type="PANTHER" id="PTHR46551">
    <property type="entry name" value="SAP DOMAIN-CONTAINING RIBONUCLEOPROTEIN"/>
    <property type="match status" value="1"/>
</dbReference>
<dbReference type="PROSITE" id="PS50800">
    <property type="entry name" value="SAP"/>
    <property type="match status" value="1"/>
</dbReference>
<evidence type="ECO:0000256" key="3">
    <source>
        <dbReference type="SAM" id="MobiDB-lite"/>
    </source>
</evidence>
<organism evidence="5">
    <name type="scientific">Micromonas pusilla</name>
    <name type="common">Picoplanktonic green alga</name>
    <name type="synonym">Chromulina pusilla</name>
    <dbReference type="NCBI Taxonomy" id="38833"/>
    <lineage>
        <taxon>Eukaryota</taxon>
        <taxon>Viridiplantae</taxon>
        <taxon>Chlorophyta</taxon>
        <taxon>Mamiellophyceae</taxon>
        <taxon>Mamiellales</taxon>
        <taxon>Mamiellaceae</taxon>
        <taxon>Micromonas</taxon>
    </lineage>
</organism>
<reference evidence="5" key="1">
    <citation type="submission" date="2021-01" db="EMBL/GenBank/DDBJ databases">
        <authorList>
            <person name="Corre E."/>
            <person name="Pelletier E."/>
            <person name="Niang G."/>
            <person name="Scheremetjew M."/>
            <person name="Finn R."/>
            <person name="Kale V."/>
            <person name="Holt S."/>
            <person name="Cochrane G."/>
            <person name="Meng A."/>
            <person name="Brown T."/>
            <person name="Cohen L."/>
        </authorList>
    </citation>
    <scope>NUCLEOTIDE SEQUENCE</scope>
    <source>
        <strain evidence="5">CCMP494</strain>
    </source>
</reference>
<dbReference type="SUPFAM" id="SSF68906">
    <property type="entry name" value="SAP domain"/>
    <property type="match status" value="1"/>
</dbReference>
<accession>A0A7S0KT65</accession>
<name>A0A7S0KT65_MICPS</name>
<evidence type="ECO:0000256" key="1">
    <source>
        <dbReference type="ARBA" id="ARBA00022553"/>
    </source>
</evidence>
<feature type="domain" description="SAP" evidence="4">
    <location>
        <begin position="43"/>
        <end position="77"/>
    </location>
</feature>
<sequence>MAPRSPSRKSRSRSLRDEDGVDSYGTAPTPTRPFVSQVPKTPASKLKVAELKEELKMRGLETDGLKATLVERLEAALMQGLDNARAESERTGSAGQVRDVATSPLKSRRGGRFVVDLGLGEGQGGMSWPLQAILAFAILVAAYLVTPRGASAPKTSPLSQTAPPREPTTGQTPAQSSPPTPPPPRAAAVDEDPDLALWAAPSCAARATDREVIELAHGDWSETVAVFMDTVREADTSGRGGVRSVAGVGKGPSLLLVANGNRDEARRKAKGVVAAFESCTEDKCVLRLDCEAVAQTAMETSEREARGQLQRMIATFLQRCPRGVAVFAGVDAFTPELLGAVIPALSEGGRYMKDGREVRADLATYVMTAALAREPEELAEWMESERQFARSAKDALSKLMYSRQRDDARDDDGSVGAFRRRIDFVAPLR</sequence>
<dbReference type="Gene3D" id="1.10.720.30">
    <property type="entry name" value="SAP domain"/>
    <property type="match status" value="1"/>
</dbReference>
<feature type="compositionally biased region" description="Polar residues" evidence="3">
    <location>
        <begin position="153"/>
        <end position="162"/>
    </location>
</feature>
<dbReference type="AlphaFoldDB" id="A0A7S0KT65"/>
<dbReference type="InterPro" id="IPR052240">
    <property type="entry name" value="SAP_domain_ribonucleoprotein"/>
</dbReference>
<feature type="compositionally biased region" description="Basic residues" evidence="3">
    <location>
        <begin position="1"/>
        <end position="13"/>
    </location>
</feature>
<dbReference type="PANTHER" id="PTHR46551:SF1">
    <property type="entry name" value="SAP DOMAIN-CONTAINING RIBONUCLEOPROTEIN"/>
    <property type="match status" value="1"/>
</dbReference>
<feature type="region of interest" description="Disordered" evidence="3">
    <location>
        <begin position="1"/>
        <end position="43"/>
    </location>
</feature>
<comment type="similarity">
    <text evidence="2">Belongs to the SAP domain-containing ribonucleoprotein family.</text>
</comment>
<evidence type="ECO:0000259" key="4">
    <source>
        <dbReference type="PROSITE" id="PS50800"/>
    </source>
</evidence>
<feature type="compositionally biased region" description="Pro residues" evidence="3">
    <location>
        <begin position="176"/>
        <end position="185"/>
    </location>
</feature>
<protein>
    <recommendedName>
        <fullName evidence="4">SAP domain-containing protein</fullName>
    </recommendedName>
</protein>
<dbReference type="EMBL" id="HBEV01010375">
    <property type="protein sequence ID" value="CAD8590571.1"/>
    <property type="molecule type" value="Transcribed_RNA"/>
</dbReference>
<dbReference type="Pfam" id="PF02037">
    <property type="entry name" value="SAP"/>
    <property type="match status" value="1"/>
</dbReference>
<dbReference type="InterPro" id="IPR003034">
    <property type="entry name" value="SAP_dom"/>
</dbReference>
<dbReference type="InterPro" id="IPR036361">
    <property type="entry name" value="SAP_dom_sf"/>
</dbReference>
<dbReference type="GO" id="GO:0016973">
    <property type="term" value="P:poly(A)+ mRNA export from nucleus"/>
    <property type="evidence" value="ECO:0007669"/>
    <property type="project" value="TreeGrafter"/>
</dbReference>
<dbReference type="GO" id="GO:0005634">
    <property type="term" value="C:nucleus"/>
    <property type="evidence" value="ECO:0007669"/>
    <property type="project" value="TreeGrafter"/>
</dbReference>
<keyword evidence="1" id="KW-0597">Phosphoprotein</keyword>
<evidence type="ECO:0000256" key="2">
    <source>
        <dbReference type="ARBA" id="ARBA00046328"/>
    </source>
</evidence>